<feature type="region of interest" description="Disordered" evidence="1">
    <location>
        <begin position="26"/>
        <end position="105"/>
    </location>
</feature>
<gene>
    <name evidence="2" type="ORF">PANT_16c00060</name>
</gene>
<proteinExistence type="predicted"/>
<dbReference type="AlphaFoldDB" id="M9MGY3"/>
<organism evidence="2 3">
    <name type="scientific">Pseudozyma antarctica (strain T-34)</name>
    <name type="common">Yeast</name>
    <name type="synonym">Candida antarctica</name>
    <dbReference type="NCBI Taxonomy" id="1151754"/>
    <lineage>
        <taxon>Eukaryota</taxon>
        <taxon>Fungi</taxon>
        <taxon>Dikarya</taxon>
        <taxon>Basidiomycota</taxon>
        <taxon>Ustilaginomycotina</taxon>
        <taxon>Ustilaginomycetes</taxon>
        <taxon>Ustilaginales</taxon>
        <taxon>Ustilaginaceae</taxon>
        <taxon>Moesziomyces</taxon>
    </lineage>
</organism>
<evidence type="ECO:0000256" key="1">
    <source>
        <dbReference type="SAM" id="MobiDB-lite"/>
    </source>
</evidence>
<dbReference type="EMBL" id="DF196782">
    <property type="protein sequence ID" value="GAC75597.1"/>
    <property type="molecule type" value="Genomic_DNA"/>
</dbReference>
<dbReference type="Proteomes" id="UP000011976">
    <property type="component" value="Unassembled WGS sequence"/>
</dbReference>
<protein>
    <submittedName>
        <fullName evidence="2">Uncharacterized protein</fullName>
    </submittedName>
</protein>
<feature type="compositionally biased region" description="Low complexity" evidence="1">
    <location>
        <begin position="48"/>
        <end position="71"/>
    </location>
</feature>
<feature type="compositionally biased region" description="Basic and acidic residues" evidence="1">
    <location>
        <begin position="79"/>
        <end position="92"/>
    </location>
</feature>
<sequence>MPAVGARGTVDRPSLTILSNTIAPAAPARSTYTHERVPGSRARHTQPWAWPSARSGRRSSAPKSSRSASSGTLLVPRQCRQDNAHVQDDPRLGRVHRAHRRLQHR</sequence>
<reference evidence="3" key="1">
    <citation type="journal article" date="2013" name="Genome Announc.">
        <title>Genome sequence of the basidiomycetous yeast Pseudozyma antarctica T-34, a producer of the glycolipid biosurfactants mannosylerythritol lipids.</title>
        <authorList>
            <person name="Morita T."/>
            <person name="Koike H."/>
            <person name="Koyama Y."/>
            <person name="Hagiwara H."/>
            <person name="Ito E."/>
            <person name="Fukuoka T."/>
            <person name="Imura T."/>
            <person name="Machida M."/>
            <person name="Kitamoto D."/>
        </authorList>
    </citation>
    <scope>NUCLEOTIDE SEQUENCE [LARGE SCALE GENOMIC DNA]</scope>
    <source>
        <strain evidence="3">T-34</strain>
    </source>
</reference>
<feature type="compositionally biased region" description="Basic residues" evidence="1">
    <location>
        <begin position="93"/>
        <end position="105"/>
    </location>
</feature>
<evidence type="ECO:0000313" key="3">
    <source>
        <dbReference type="Proteomes" id="UP000011976"/>
    </source>
</evidence>
<accession>M9MGY3</accession>
<evidence type="ECO:0000313" key="2">
    <source>
        <dbReference type="EMBL" id="GAC75597.1"/>
    </source>
</evidence>
<name>M9MGY3_PSEA3</name>